<protein>
    <submittedName>
        <fullName evidence="1">Uncharacterized protein</fullName>
    </submittedName>
</protein>
<reference evidence="1 2" key="1">
    <citation type="journal article" date="2018" name="Sci. Rep.">
        <title>Genomic signatures of local adaptation to the degree of environmental predictability in rotifers.</title>
        <authorList>
            <person name="Franch-Gras L."/>
            <person name="Hahn C."/>
            <person name="Garcia-Roger E.M."/>
            <person name="Carmona M.J."/>
            <person name="Serra M."/>
            <person name="Gomez A."/>
        </authorList>
    </citation>
    <scope>NUCLEOTIDE SEQUENCE [LARGE SCALE GENOMIC DNA]</scope>
    <source>
        <strain evidence="1">HYR1</strain>
    </source>
</reference>
<gene>
    <name evidence="1" type="ORF">BpHYR1_049501</name>
</gene>
<sequence length="439" mass="50244">MYLFEQRLRPDTEVTASSWSSTPLLLPSRNWYPYFCDERGLNIRPVLQRYFEDFFEEIDKVLIKFLPELNDFHINEITCKHTKNSETKKKNFYLHVTFNVQIDKVLIKLWQKFFDQAFQLKKPQMKTLKIGLENLSNFILVHNFDQQIKRLLLGHVQKKRGDQERQALAIADLFIINGISLANFVQSLLSILFLKELVARKSAVDVAQYHTLARRVLRQQQSVGLVHAFFIFIAPGEQLPHFAPKRLRDAFSDQGLQALGSFIPGAFSPLAQQLAPVHQLFLGTIFANTAQSAHHHFIFIIAHIGAHLHLGLVLQSVLFAHQLGLTVYALQTVHAVDTQLLFVLVQLKKKVLHMLIFLVNPELFTLGKYARLALHTKSDRVLQTVDHKVNCHGHEDAGVLLRLFIEDVERRVGVAGLPLGRDHIARASIAAARLCRFSH</sequence>
<dbReference type="EMBL" id="REGN01003571">
    <property type="protein sequence ID" value="RNA21872.1"/>
    <property type="molecule type" value="Genomic_DNA"/>
</dbReference>
<dbReference type="Proteomes" id="UP000276133">
    <property type="component" value="Unassembled WGS sequence"/>
</dbReference>
<comment type="caution">
    <text evidence="1">The sequence shown here is derived from an EMBL/GenBank/DDBJ whole genome shotgun (WGS) entry which is preliminary data.</text>
</comment>
<accession>A0A3M7RE42</accession>
<evidence type="ECO:0000313" key="1">
    <source>
        <dbReference type="EMBL" id="RNA21872.1"/>
    </source>
</evidence>
<evidence type="ECO:0000313" key="2">
    <source>
        <dbReference type="Proteomes" id="UP000276133"/>
    </source>
</evidence>
<name>A0A3M7RE42_BRAPC</name>
<proteinExistence type="predicted"/>
<keyword evidence="2" id="KW-1185">Reference proteome</keyword>
<dbReference type="AlphaFoldDB" id="A0A3M7RE42"/>
<organism evidence="1 2">
    <name type="scientific">Brachionus plicatilis</name>
    <name type="common">Marine rotifer</name>
    <name type="synonym">Brachionus muelleri</name>
    <dbReference type="NCBI Taxonomy" id="10195"/>
    <lineage>
        <taxon>Eukaryota</taxon>
        <taxon>Metazoa</taxon>
        <taxon>Spiralia</taxon>
        <taxon>Gnathifera</taxon>
        <taxon>Rotifera</taxon>
        <taxon>Eurotatoria</taxon>
        <taxon>Monogononta</taxon>
        <taxon>Pseudotrocha</taxon>
        <taxon>Ploima</taxon>
        <taxon>Brachionidae</taxon>
        <taxon>Brachionus</taxon>
    </lineage>
</organism>